<dbReference type="SUPFAM" id="SSF46689">
    <property type="entry name" value="Homeodomain-like"/>
    <property type="match status" value="2"/>
</dbReference>
<feature type="compositionally biased region" description="Basic and acidic residues" evidence="7">
    <location>
        <begin position="221"/>
        <end position="231"/>
    </location>
</feature>
<feature type="region of interest" description="Disordered" evidence="7">
    <location>
        <begin position="444"/>
        <end position="467"/>
    </location>
</feature>
<feature type="compositionally biased region" description="Basic and acidic residues" evidence="7">
    <location>
        <begin position="1"/>
        <end position="20"/>
    </location>
</feature>
<evidence type="ECO:0000256" key="1">
    <source>
        <dbReference type="ARBA" id="ARBA00004123"/>
    </source>
</evidence>
<proteinExistence type="predicted"/>
<keyword evidence="4" id="KW-0804">Transcription</keyword>
<feature type="compositionally biased region" description="Polar residues" evidence="7">
    <location>
        <begin position="444"/>
        <end position="464"/>
    </location>
</feature>
<comment type="subcellular location">
    <subcellularLocation>
        <location evidence="1 6">Nucleus</location>
    </subcellularLocation>
</comment>
<reference evidence="9 10" key="1">
    <citation type="journal article" date="2016" name="Genome Biol. Evol.">
        <title>Gene Family Evolution Reflects Adaptation to Soil Environmental Stressors in the Genome of the Collembolan Orchesella cincta.</title>
        <authorList>
            <person name="Faddeeva-Vakhrusheva A."/>
            <person name="Derks M.F."/>
            <person name="Anvar S.Y."/>
            <person name="Agamennone V."/>
            <person name="Suring W."/>
            <person name="Smit S."/>
            <person name="van Straalen N.M."/>
            <person name="Roelofs D."/>
        </authorList>
    </citation>
    <scope>NUCLEOTIDE SEQUENCE [LARGE SCALE GENOMIC DNA]</scope>
    <source>
        <tissue evidence="9">Mixed pool</tissue>
    </source>
</reference>
<dbReference type="PROSITE" id="PS50960">
    <property type="entry name" value="HTH_PSQ"/>
    <property type="match status" value="2"/>
</dbReference>
<feature type="compositionally biased region" description="Polar residues" evidence="7">
    <location>
        <begin position="490"/>
        <end position="503"/>
    </location>
</feature>
<name>A0A1D2MX65_ORCCI</name>
<dbReference type="AlphaFoldDB" id="A0A1D2MX65"/>
<dbReference type="InterPro" id="IPR007889">
    <property type="entry name" value="HTH_Psq"/>
</dbReference>
<dbReference type="GO" id="GO:0003677">
    <property type="term" value="F:DNA binding"/>
    <property type="evidence" value="ECO:0007669"/>
    <property type="project" value="UniProtKB-UniRule"/>
</dbReference>
<feature type="region of interest" description="Disordered" evidence="7">
    <location>
        <begin position="490"/>
        <end position="520"/>
    </location>
</feature>
<feature type="compositionally biased region" description="Basic and acidic residues" evidence="7">
    <location>
        <begin position="97"/>
        <end position="111"/>
    </location>
</feature>
<feature type="domain" description="HTH psq-type" evidence="8">
    <location>
        <begin position="659"/>
        <end position="711"/>
    </location>
</feature>
<feature type="compositionally biased region" description="Basic and acidic residues" evidence="7">
    <location>
        <begin position="589"/>
        <end position="600"/>
    </location>
</feature>
<organism evidence="9 10">
    <name type="scientific">Orchesella cincta</name>
    <name type="common">Springtail</name>
    <name type="synonym">Podura cincta</name>
    <dbReference type="NCBI Taxonomy" id="48709"/>
    <lineage>
        <taxon>Eukaryota</taxon>
        <taxon>Metazoa</taxon>
        <taxon>Ecdysozoa</taxon>
        <taxon>Arthropoda</taxon>
        <taxon>Hexapoda</taxon>
        <taxon>Collembola</taxon>
        <taxon>Entomobryomorpha</taxon>
        <taxon>Entomobryoidea</taxon>
        <taxon>Orchesellidae</taxon>
        <taxon>Orchesellinae</taxon>
        <taxon>Orchesella</taxon>
    </lineage>
</organism>
<feature type="domain" description="HTH psq-type" evidence="8">
    <location>
        <begin position="381"/>
        <end position="429"/>
    </location>
</feature>
<feature type="compositionally biased region" description="Basic residues" evidence="7">
    <location>
        <begin position="707"/>
        <end position="716"/>
    </location>
</feature>
<evidence type="ECO:0000259" key="8">
    <source>
        <dbReference type="PROSITE" id="PS50960"/>
    </source>
</evidence>
<feature type="region of interest" description="Disordered" evidence="7">
    <location>
        <begin position="555"/>
        <end position="600"/>
    </location>
</feature>
<evidence type="ECO:0000313" key="9">
    <source>
        <dbReference type="EMBL" id="ODM97637.1"/>
    </source>
</evidence>
<keyword evidence="3 6" id="KW-0238">DNA-binding</keyword>
<feature type="compositionally biased region" description="Polar residues" evidence="7">
    <location>
        <begin position="572"/>
        <end position="581"/>
    </location>
</feature>
<comment type="caution">
    <text evidence="9">The sequence shown here is derived from an EMBL/GenBank/DDBJ whole genome shotgun (WGS) entry which is preliminary data.</text>
</comment>
<feature type="compositionally biased region" description="Acidic residues" evidence="7">
    <location>
        <begin position="210"/>
        <end position="220"/>
    </location>
</feature>
<evidence type="ECO:0000256" key="7">
    <source>
        <dbReference type="SAM" id="MobiDB-lite"/>
    </source>
</evidence>
<feature type="compositionally biased region" description="Basic residues" evidence="7">
    <location>
        <begin position="656"/>
        <end position="665"/>
    </location>
</feature>
<sequence>MSLENIGKHIVGDSKWEKLYDGCPTPSNSPPGEEPPEVPKATAAQLERNKEKEVSSPPLSPNLLSVDEQVDEEQEQQVRDLQPEQDDADEGILQNKGKQDERSTQVEHEQLLQEDEEEQEKIPLGSPSNSCSNAEVSQPDSPHSAPAQSSEVSTLEDKNNGAGGNTGLVDNLFQILPYWYLLNRAFGLSNSGGGGAHGDIEGQDTQLLVEEDDEEEEGGDREEGQLDERGTSRCMSPPMDSYSSAATQRLNSILILESLRQQFQANGQSEFCGTGQAAQQGYLSELIGKMGGDVAHSWFMEHEQTGGAAAAVGGGELEGQDLMEEQPLDLTNSSKSRENGLDEGARRLDHLSSPLTSLSEKSRLPFILDEQTSKVFRSNPRSSKGYTAQELQAALHDIQSGKLGTRRAAVIYGIPRSTLRNKVYKLGKDRDRFFTASQYPATRTNINNNSLYSDNKEGSTSAGSISGKLSYRQGLNPDYLLQQREYNPTIKSNRFMNNSSSQLSDEERDDRGNQGLYWKPDSHSVYAASKGERNMDARTSAPKIPSVISQSSLSQLISKPSKRAHSFHAHHQQQVATSSPGSMEVGVEDSCHSGGEMDHGPVAHMFNDQLFCLQQRAGGARDVEHHRQHPSSMVQTGQRQHGSCEDASGSNDLAGKKSRPKRGKYRNYDREALVKAVRAVQNGEMSVHRAGSFFGVPHSTLEYKVKERHLLRRPKRKDVTSPLSHAKSSSPENSLDGTSLGSSRQPATLPPTSSPSLHNSVGGGKVGATSVVAGAGNALKRPRHHSIFPLTSDLRESLNRYLSTDTEQGTNGSRNHGSFQSPLKEMELDDGVSEVDQVTRNNRERSESETEQLLGLDSFIGNRLSNLFQLNDVLLRGKTNGPNEPRNNLLDLTKK</sequence>
<keyword evidence="5 6" id="KW-0539">Nucleus</keyword>
<dbReference type="Gene3D" id="1.10.10.60">
    <property type="entry name" value="Homeodomain-like"/>
    <property type="match status" value="2"/>
</dbReference>
<feature type="compositionally biased region" description="Polar residues" evidence="7">
    <location>
        <begin position="721"/>
        <end position="746"/>
    </location>
</feature>
<dbReference type="Proteomes" id="UP000094527">
    <property type="component" value="Unassembled WGS sequence"/>
</dbReference>
<feature type="DNA-binding region" description="H-T-H motif" evidence="6">
    <location>
        <begin position="687"/>
        <end position="707"/>
    </location>
</feature>
<feature type="region of interest" description="Disordered" evidence="7">
    <location>
        <begin position="707"/>
        <end position="765"/>
    </location>
</feature>
<feature type="compositionally biased region" description="Polar residues" evidence="7">
    <location>
        <begin position="126"/>
        <end position="153"/>
    </location>
</feature>
<evidence type="ECO:0000256" key="5">
    <source>
        <dbReference type="ARBA" id="ARBA00023242"/>
    </source>
</evidence>
<dbReference type="GO" id="GO:0006357">
    <property type="term" value="P:regulation of transcription by RNA polymerase II"/>
    <property type="evidence" value="ECO:0007669"/>
    <property type="project" value="TreeGrafter"/>
</dbReference>
<evidence type="ECO:0000313" key="10">
    <source>
        <dbReference type="Proteomes" id="UP000094527"/>
    </source>
</evidence>
<feature type="region of interest" description="Disordered" evidence="7">
    <location>
        <begin position="876"/>
        <end position="895"/>
    </location>
</feature>
<dbReference type="PANTHER" id="PTHR21545">
    <property type="entry name" value="TRANSCRIPTION FACTOR MLR1/2"/>
    <property type="match status" value="1"/>
</dbReference>
<feature type="DNA-binding region" description="H-T-H motif" evidence="6">
    <location>
        <begin position="405"/>
        <end position="425"/>
    </location>
</feature>
<evidence type="ECO:0000256" key="6">
    <source>
        <dbReference type="PROSITE-ProRule" id="PRU00320"/>
    </source>
</evidence>
<evidence type="ECO:0000256" key="4">
    <source>
        <dbReference type="ARBA" id="ARBA00023163"/>
    </source>
</evidence>
<evidence type="ECO:0000256" key="2">
    <source>
        <dbReference type="ARBA" id="ARBA00023015"/>
    </source>
</evidence>
<feature type="region of interest" description="Disordered" evidence="7">
    <location>
        <begin position="210"/>
        <end position="242"/>
    </location>
</feature>
<gene>
    <name evidence="9" type="ORF">Ocin01_09043</name>
</gene>
<dbReference type="GO" id="GO:0005634">
    <property type="term" value="C:nucleus"/>
    <property type="evidence" value="ECO:0007669"/>
    <property type="project" value="UniProtKB-SubCell"/>
</dbReference>
<protein>
    <submittedName>
        <fullName evidence="9">Mushroom body large-type Kenyon cell-specific protein 1</fullName>
    </submittedName>
</protein>
<dbReference type="Pfam" id="PF05225">
    <property type="entry name" value="HTH_psq"/>
    <property type="match status" value="2"/>
</dbReference>
<keyword evidence="10" id="KW-1185">Reference proteome</keyword>
<evidence type="ECO:0000256" key="3">
    <source>
        <dbReference type="ARBA" id="ARBA00023125"/>
    </source>
</evidence>
<feature type="compositionally biased region" description="Polar residues" evidence="7">
    <location>
        <begin position="630"/>
        <end position="641"/>
    </location>
</feature>
<feature type="compositionally biased region" description="Low complexity" evidence="7">
    <location>
        <begin position="55"/>
        <end position="67"/>
    </location>
</feature>
<feature type="compositionally biased region" description="Basic residues" evidence="7">
    <location>
        <begin position="560"/>
        <end position="571"/>
    </location>
</feature>
<feature type="region of interest" description="Disordered" evidence="7">
    <location>
        <begin position="621"/>
        <end position="667"/>
    </location>
</feature>
<dbReference type="OrthoDB" id="10028342at2759"/>
<accession>A0A1D2MX65</accession>
<dbReference type="PANTHER" id="PTHR21545:SF13">
    <property type="entry name" value="ECDYSONE-INDUCED PROTEIN 93F, ISOFORM C"/>
    <property type="match status" value="1"/>
</dbReference>
<dbReference type="STRING" id="48709.A0A1D2MX65"/>
<feature type="region of interest" description="Disordered" evidence="7">
    <location>
        <begin position="1"/>
        <end position="161"/>
    </location>
</feature>
<dbReference type="FunFam" id="1.10.10.60:FF:000019">
    <property type="entry name" value="Ligand-dependent corepressor isoform 1"/>
    <property type="match status" value="1"/>
</dbReference>
<dbReference type="EMBL" id="LJIJ01000426">
    <property type="protein sequence ID" value="ODM97637.1"/>
    <property type="molecule type" value="Genomic_DNA"/>
</dbReference>
<dbReference type="InterPro" id="IPR009057">
    <property type="entry name" value="Homeodomain-like_sf"/>
</dbReference>
<keyword evidence="2" id="KW-0805">Transcription regulation</keyword>